<accession>A0A814U5E9</accession>
<feature type="compositionally biased region" description="Low complexity" evidence="2">
    <location>
        <begin position="100"/>
        <end position="113"/>
    </location>
</feature>
<dbReference type="PRINTS" id="PR01573">
    <property type="entry name" value="SUPERTUBBY"/>
</dbReference>
<dbReference type="GO" id="GO:0005929">
    <property type="term" value="C:cilium"/>
    <property type="evidence" value="ECO:0007669"/>
    <property type="project" value="TreeGrafter"/>
</dbReference>
<gene>
    <name evidence="4" type="ORF">VCS650_LOCUS23869</name>
</gene>
<dbReference type="GO" id="GO:0061512">
    <property type="term" value="P:protein localization to cilium"/>
    <property type="evidence" value="ECO:0007669"/>
    <property type="project" value="TreeGrafter"/>
</dbReference>
<dbReference type="Proteomes" id="UP000663891">
    <property type="component" value="Unassembled WGS sequence"/>
</dbReference>
<dbReference type="EMBL" id="CAJNON010000287">
    <property type="protein sequence ID" value="CAF1170094.1"/>
    <property type="molecule type" value="Genomic_DNA"/>
</dbReference>
<dbReference type="PANTHER" id="PTHR16517">
    <property type="entry name" value="TUBBY-RELATED"/>
    <property type="match status" value="1"/>
</dbReference>
<dbReference type="InterPro" id="IPR000007">
    <property type="entry name" value="Tubby_C"/>
</dbReference>
<dbReference type="Pfam" id="PF01167">
    <property type="entry name" value="Tub"/>
    <property type="match status" value="2"/>
</dbReference>
<evidence type="ECO:0000313" key="4">
    <source>
        <dbReference type="EMBL" id="CAF1170094.1"/>
    </source>
</evidence>
<dbReference type="Gene3D" id="3.20.90.10">
    <property type="entry name" value="Tubby Protein, Chain A"/>
    <property type="match status" value="2"/>
</dbReference>
<dbReference type="OrthoDB" id="8775810at2759"/>
<reference evidence="4" key="1">
    <citation type="submission" date="2021-02" db="EMBL/GenBank/DDBJ databases">
        <authorList>
            <person name="Nowell W R."/>
        </authorList>
    </citation>
    <scope>NUCLEOTIDE SEQUENCE</scope>
</reference>
<feature type="domain" description="Tubby C-terminal" evidence="3">
    <location>
        <begin position="384"/>
        <end position="423"/>
    </location>
</feature>
<name>A0A814U5E9_9BILA</name>
<evidence type="ECO:0000259" key="3">
    <source>
        <dbReference type="Pfam" id="PF01167"/>
    </source>
</evidence>
<feature type="domain" description="Tubby C-terminal" evidence="3">
    <location>
        <begin position="140"/>
        <end position="383"/>
    </location>
</feature>
<proteinExistence type="inferred from homology"/>
<feature type="compositionally biased region" description="Polar residues" evidence="2">
    <location>
        <begin position="23"/>
        <end position="34"/>
    </location>
</feature>
<dbReference type="SUPFAM" id="SSF54518">
    <property type="entry name" value="Tubby C-terminal domain-like"/>
    <property type="match status" value="2"/>
</dbReference>
<feature type="region of interest" description="Disordered" evidence="2">
    <location>
        <begin position="1"/>
        <end position="124"/>
    </location>
</feature>
<dbReference type="AlphaFoldDB" id="A0A814U5E9"/>
<organism evidence="4 5">
    <name type="scientific">Adineta steineri</name>
    <dbReference type="NCBI Taxonomy" id="433720"/>
    <lineage>
        <taxon>Eukaryota</taxon>
        <taxon>Metazoa</taxon>
        <taxon>Spiralia</taxon>
        <taxon>Gnathifera</taxon>
        <taxon>Rotifera</taxon>
        <taxon>Eurotatoria</taxon>
        <taxon>Bdelloidea</taxon>
        <taxon>Adinetida</taxon>
        <taxon>Adinetidae</taxon>
        <taxon>Adineta</taxon>
    </lineage>
</organism>
<evidence type="ECO:0000256" key="1">
    <source>
        <dbReference type="ARBA" id="ARBA00007129"/>
    </source>
</evidence>
<evidence type="ECO:0000313" key="5">
    <source>
        <dbReference type="Proteomes" id="UP000663891"/>
    </source>
</evidence>
<feature type="compositionally biased region" description="Low complexity" evidence="2">
    <location>
        <begin position="78"/>
        <end position="92"/>
    </location>
</feature>
<comment type="similarity">
    <text evidence="1">Belongs to the TUB family.</text>
</comment>
<dbReference type="InterPro" id="IPR025659">
    <property type="entry name" value="Tubby-like_C"/>
</dbReference>
<dbReference type="PANTHER" id="PTHR16517:SF7">
    <property type="entry name" value="PROTEIN KING TUBBY"/>
    <property type="match status" value="1"/>
</dbReference>
<comment type="caution">
    <text evidence="4">The sequence shown here is derived from an EMBL/GenBank/DDBJ whole genome shotgun (WGS) entry which is preliminary data.</text>
</comment>
<evidence type="ECO:0000256" key="2">
    <source>
        <dbReference type="SAM" id="MobiDB-lite"/>
    </source>
</evidence>
<sequence>MSYNGPRNPWQIGSDSEDENPKNSRPTSITNQKINLKPLPAPVQPKSLDWDVPPTKSRPKKKQSTETELNTSKENESLKASSRISSSSSKSSAKSKKSNELVSPSTTTESSSTLPPPVENSSAYDPIKSMEENLNKFIYTPIPKDYSSFVQCSLRRDKDGVQGSFFPTFYLQAERPGDGRKVFFLLAARKVTKVKRQPEFLITTNVTTLSEKSGGDGYVGKLRGINLSGTEYILYDNGLSPNKISNTAQLNNRESLRRELVGIIYNTNLLGFKGPRQFTTVIPQIEQDIRPSKSEPGILDQWRNRRFGYLMQLRNKVPTYNEETKTYILRFTGNRVAQASVKNFQIIMENDKHEEEIVMQFGRVDEDLFTCDYRYPLSAIQAFDEEEIVMQFGRVDEDLFTCDYRYPLSAIQAFGIALSSFDSRIARE</sequence>
<protein>
    <recommendedName>
        <fullName evidence="3">Tubby C-terminal domain-containing protein</fullName>
    </recommendedName>
</protein>